<keyword evidence="3" id="KW-1185">Reference proteome</keyword>
<feature type="transmembrane region" description="Helical" evidence="1">
    <location>
        <begin position="6"/>
        <end position="26"/>
    </location>
</feature>
<dbReference type="EMBL" id="BJWL01000010">
    <property type="protein sequence ID" value="GFY95564.1"/>
    <property type="molecule type" value="Genomic_DNA"/>
</dbReference>
<sequence length="105" mass="11868">MDTPYELQSGLGLAIGFGLIQLLIQLRHKTARQHPRYVSLINRLLHFPPKCMHFYTEVLAPSHRGALHPPTGVPFLARAGAWVLPRARDSAWDLPMNVAETDFTR</sequence>
<reference evidence="2 3" key="1">
    <citation type="submission" date="2019-07" db="EMBL/GenBank/DDBJ databases">
        <title>De Novo Assembly of kiwifruit Actinidia rufa.</title>
        <authorList>
            <person name="Sugita-Konishi S."/>
            <person name="Sato K."/>
            <person name="Mori E."/>
            <person name="Abe Y."/>
            <person name="Kisaki G."/>
            <person name="Hamano K."/>
            <person name="Suezawa K."/>
            <person name="Otani M."/>
            <person name="Fukuda T."/>
            <person name="Manabe T."/>
            <person name="Gomi K."/>
            <person name="Tabuchi M."/>
            <person name="Akimitsu K."/>
            <person name="Kataoka I."/>
        </authorList>
    </citation>
    <scope>NUCLEOTIDE SEQUENCE [LARGE SCALE GENOMIC DNA]</scope>
    <source>
        <strain evidence="3">cv. Fuchu</strain>
    </source>
</reference>
<gene>
    <name evidence="2" type="ORF">Acr_10g0009490</name>
</gene>
<dbReference type="AlphaFoldDB" id="A0A7J0FA38"/>
<keyword evidence="1" id="KW-0812">Transmembrane</keyword>
<dbReference type="Proteomes" id="UP000585474">
    <property type="component" value="Unassembled WGS sequence"/>
</dbReference>
<protein>
    <submittedName>
        <fullName evidence="2">Uncharacterized protein</fullName>
    </submittedName>
</protein>
<name>A0A7J0FA38_9ERIC</name>
<keyword evidence="1" id="KW-1133">Transmembrane helix</keyword>
<evidence type="ECO:0000256" key="1">
    <source>
        <dbReference type="SAM" id="Phobius"/>
    </source>
</evidence>
<keyword evidence="1" id="KW-0472">Membrane</keyword>
<accession>A0A7J0FA38</accession>
<evidence type="ECO:0000313" key="3">
    <source>
        <dbReference type="Proteomes" id="UP000585474"/>
    </source>
</evidence>
<comment type="caution">
    <text evidence="2">The sequence shown here is derived from an EMBL/GenBank/DDBJ whole genome shotgun (WGS) entry which is preliminary data.</text>
</comment>
<proteinExistence type="predicted"/>
<evidence type="ECO:0000313" key="2">
    <source>
        <dbReference type="EMBL" id="GFY95564.1"/>
    </source>
</evidence>
<organism evidence="2 3">
    <name type="scientific">Actinidia rufa</name>
    <dbReference type="NCBI Taxonomy" id="165716"/>
    <lineage>
        <taxon>Eukaryota</taxon>
        <taxon>Viridiplantae</taxon>
        <taxon>Streptophyta</taxon>
        <taxon>Embryophyta</taxon>
        <taxon>Tracheophyta</taxon>
        <taxon>Spermatophyta</taxon>
        <taxon>Magnoliopsida</taxon>
        <taxon>eudicotyledons</taxon>
        <taxon>Gunneridae</taxon>
        <taxon>Pentapetalae</taxon>
        <taxon>asterids</taxon>
        <taxon>Ericales</taxon>
        <taxon>Actinidiaceae</taxon>
        <taxon>Actinidia</taxon>
    </lineage>
</organism>